<proteinExistence type="predicted"/>
<accession>A0A1I0GCE6</accession>
<dbReference type="AlphaFoldDB" id="A0A1I0GCE6"/>
<dbReference type="EMBL" id="FOIA01000060">
    <property type="protein sequence ID" value="SET67873.1"/>
    <property type="molecule type" value="Genomic_DNA"/>
</dbReference>
<gene>
    <name evidence="1" type="ORF">SAMN05216326_16011</name>
</gene>
<protein>
    <submittedName>
        <fullName evidence="1">Uncharacterized protein</fullName>
    </submittedName>
</protein>
<organism evidence="1 2">
    <name type="scientific">Nitrosomonas marina</name>
    <dbReference type="NCBI Taxonomy" id="917"/>
    <lineage>
        <taxon>Bacteria</taxon>
        <taxon>Pseudomonadati</taxon>
        <taxon>Pseudomonadota</taxon>
        <taxon>Betaproteobacteria</taxon>
        <taxon>Nitrosomonadales</taxon>
        <taxon>Nitrosomonadaceae</taxon>
        <taxon>Nitrosomonas</taxon>
    </lineage>
</organism>
<dbReference type="Proteomes" id="UP000199345">
    <property type="component" value="Unassembled WGS sequence"/>
</dbReference>
<name>A0A1I0GCE6_9PROT</name>
<evidence type="ECO:0000313" key="1">
    <source>
        <dbReference type="EMBL" id="SET67873.1"/>
    </source>
</evidence>
<evidence type="ECO:0000313" key="2">
    <source>
        <dbReference type="Proteomes" id="UP000199345"/>
    </source>
</evidence>
<keyword evidence="2" id="KW-1185">Reference proteome</keyword>
<reference evidence="2" key="1">
    <citation type="submission" date="2016-10" db="EMBL/GenBank/DDBJ databases">
        <authorList>
            <person name="Varghese N."/>
            <person name="Submissions S."/>
        </authorList>
    </citation>
    <scope>NUCLEOTIDE SEQUENCE [LARGE SCALE GENOMIC DNA]</scope>
    <source>
        <strain evidence="2">Nm71</strain>
    </source>
</reference>
<sequence length="46" mass="5185">MLYETCTFQTYNMSNGTMLINIVCRQTKQQVLLAIPITSTACAQIQ</sequence>